<evidence type="ECO:0000313" key="2">
    <source>
        <dbReference type="EMBL" id="OAT09232.1"/>
    </source>
</evidence>
<accession>A0A179US29</accession>
<reference evidence="3" key="1">
    <citation type="journal article" date="2015" name="PLoS Genet.">
        <title>The dynamic genome and transcriptome of the human fungal pathogen Blastomyces and close relative Emmonsia.</title>
        <authorList>
            <person name="Munoz J.F."/>
            <person name="Gauthier G.M."/>
            <person name="Desjardins C.A."/>
            <person name="Gallo J.E."/>
            <person name="Holder J."/>
            <person name="Sullivan T.D."/>
            <person name="Marty A.J."/>
            <person name="Carmen J.C."/>
            <person name="Chen Z."/>
            <person name="Ding L."/>
            <person name="Gujja S."/>
            <person name="Magrini V."/>
            <person name="Misas E."/>
            <person name="Mitreva M."/>
            <person name="Priest M."/>
            <person name="Saif S."/>
            <person name="Whiston E.A."/>
            <person name="Young S."/>
            <person name="Zeng Q."/>
            <person name="Goldman W.E."/>
            <person name="Mardis E.R."/>
            <person name="Taylor J.W."/>
            <person name="McEwen J.G."/>
            <person name="Clay O.K."/>
            <person name="Klein B.S."/>
            <person name="Cuomo C.A."/>
        </authorList>
    </citation>
    <scope>NUCLEOTIDE SEQUENCE [LARGE SCALE GENOMIC DNA]</scope>
    <source>
        <strain evidence="3">SLH14081</strain>
    </source>
</reference>
<dbReference type="RefSeq" id="XP_031578713.1">
    <property type="nucleotide sequence ID" value="XM_031721828.1"/>
</dbReference>
<dbReference type="KEGG" id="bgh:BDBG_04767"/>
<dbReference type="AlphaFoldDB" id="A0A179US29"/>
<dbReference type="VEuPathDB" id="FungiDB:BDBG_04767"/>
<gene>
    <name evidence="2" type="ORF">BDBG_04767</name>
</gene>
<evidence type="ECO:0000313" key="3">
    <source>
        <dbReference type="Proteomes" id="UP000002038"/>
    </source>
</evidence>
<organism evidence="2 3">
    <name type="scientific">Blastomyces gilchristii (strain SLH14081)</name>
    <name type="common">Blastomyces dermatitidis</name>
    <dbReference type="NCBI Taxonomy" id="559298"/>
    <lineage>
        <taxon>Eukaryota</taxon>
        <taxon>Fungi</taxon>
        <taxon>Dikarya</taxon>
        <taxon>Ascomycota</taxon>
        <taxon>Pezizomycotina</taxon>
        <taxon>Eurotiomycetes</taxon>
        <taxon>Eurotiomycetidae</taxon>
        <taxon>Onygenales</taxon>
        <taxon>Ajellomycetaceae</taxon>
        <taxon>Blastomyces</taxon>
    </lineage>
</organism>
<name>A0A179US29_BLAGS</name>
<dbReference type="GeneID" id="8504473"/>
<dbReference type="EMBL" id="GG657456">
    <property type="protein sequence ID" value="OAT09232.1"/>
    <property type="molecule type" value="Genomic_DNA"/>
</dbReference>
<sequence length="85" mass="9587">MASASQSTWRGHHYLSPVSQSDAIPVSGRRDISMTANSSENGRWHRTSPSPRELEKLATIFETGAADTWKRLHGRDWRTSGDSRY</sequence>
<protein>
    <submittedName>
        <fullName evidence="2">Uncharacterized protein</fullName>
    </submittedName>
</protein>
<evidence type="ECO:0000256" key="1">
    <source>
        <dbReference type="SAM" id="MobiDB-lite"/>
    </source>
</evidence>
<keyword evidence="3" id="KW-1185">Reference proteome</keyword>
<dbReference type="Proteomes" id="UP000002038">
    <property type="component" value="Unassembled WGS sequence"/>
</dbReference>
<feature type="region of interest" description="Disordered" evidence="1">
    <location>
        <begin position="1"/>
        <end position="51"/>
    </location>
</feature>
<proteinExistence type="predicted"/>